<name>A0AAV3ZMC2_9GAST</name>
<evidence type="ECO:0000313" key="2">
    <source>
        <dbReference type="EMBL" id="GFN95801.1"/>
    </source>
</evidence>
<accession>A0AAV3ZMC2</accession>
<protein>
    <submittedName>
        <fullName evidence="2">Uncharacterized protein</fullName>
    </submittedName>
</protein>
<comment type="caution">
    <text evidence="2">The sequence shown here is derived from an EMBL/GenBank/DDBJ whole genome shotgun (WGS) entry which is preliminary data.</text>
</comment>
<dbReference type="AlphaFoldDB" id="A0AAV3ZMC2"/>
<keyword evidence="3" id="KW-1185">Reference proteome</keyword>
<feature type="region of interest" description="Disordered" evidence="1">
    <location>
        <begin position="39"/>
        <end position="71"/>
    </location>
</feature>
<reference evidence="2 3" key="1">
    <citation type="journal article" date="2021" name="Elife">
        <title>Chloroplast acquisition without the gene transfer in kleptoplastic sea slugs, Plakobranchus ocellatus.</title>
        <authorList>
            <person name="Maeda T."/>
            <person name="Takahashi S."/>
            <person name="Yoshida T."/>
            <person name="Shimamura S."/>
            <person name="Takaki Y."/>
            <person name="Nagai Y."/>
            <person name="Toyoda A."/>
            <person name="Suzuki Y."/>
            <person name="Arimoto A."/>
            <person name="Ishii H."/>
            <person name="Satoh N."/>
            <person name="Nishiyama T."/>
            <person name="Hasebe M."/>
            <person name="Maruyama T."/>
            <person name="Minagawa J."/>
            <person name="Obokata J."/>
            <person name="Shigenobu S."/>
        </authorList>
    </citation>
    <scope>NUCLEOTIDE SEQUENCE [LARGE SCALE GENOMIC DNA]</scope>
</reference>
<organism evidence="2 3">
    <name type="scientific">Plakobranchus ocellatus</name>
    <dbReference type="NCBI Taxonomy" id="259542"/>
    <lineage>
        <taxon>Eukaryota</taxon>
        <taxon>Metazoa</taxon>
        <taxon>Spiralia</taxon>
        <taxon>Lophotrochozoa</taxon>
        <taxon>Mollusca</taxon>
        <taxon>Gastropoda</taxon>
        <taxon>Heterobranchia</taxon>
        <taxon>Euthyneura</taxon>
        <taxon>Panpulmonata</taxon>
        <taxon>Sacoglossa</taxon>
        <taxon>Placobranchoidea</taxon>
        <taxon>Plakobranchidae</taxon>
        <taxon>Plakobranchus</taxon>
    </lineage>
</organism>
<evidence type="ECO:0000256" key="1">
    <source>
        <dbReference type="SAM" id="MobiDB-lite"/>
    </source>
</evidence>
<sequence>MPYAKNNQDLTPGSPMFGLSVVPTLLYFSYVQPFCIGSDKDGFNDDDDNSGAVDDDDHDNCDEDGENDIENITDKAELPQVELLKVDFLFKADVIILE</sequence>
<proteinExistence type="predicted"/>
<feature type="compositionally biased region" description="Acidic residues" evidence="1">
    <location>
        <begin position="44"/>
        <end position="71"/>
    </location>
</feature>
<dbReference type="Proteomes" id="UP000735302">
    <property type="component" value="Unassembled WGS sequence"/>
</dbReference>
<gene>
    <name evidence="2" type="ORF">PoB_002230700</name>
</gene>
<dbReference type="EMBL" id="BLXT01002535">
    <property type="protein sequence ID" value="GFN95801.1"/>
    <property type="molecule type" value="Genomic_DNA"/>
</dbReference>
<evidence type="ECO:0000313" key="3">
    <source>
        <dbReference type="Proteomes" id="UP000735302"/>
    </source>
</evidence>